<organism evidence="2 3">
    <name type="scientific">Cucurbita argyrosperma subsp. sororia</name>
    <dbReference type="NCBI Taxonomy" id="37648"/>
    <lineage>
        <taxon>Eukaryota</taxon>
        <taxon>Viridiplantae</taxon>
        <taxon>Streptophyta</taxon>
        <taxon>Embryophyta</taxon>
        <taxon>Tracheophyta</taxon>
        <taxon>Spermatophyta</taxon>
        <taxon>Magnoliopsida</taxon>
        <taxon>eudicotyledons</taxon>
        <taxon>Gunneridae</taxon>
        <taxon>Pentapetalae</taxon>
        <taxon>rosids</taxon>
        <taxon>fabids</taxon>
        <taxon>Cucurbitales</taxon>
        <taxon>Cucurbitaceae</taxon>
        <taxon>Cucurbiteae</taxon>
        <taxon>Cucurbita</taxon>
    </lineage>
</organism>
<dbReference type="PANTHER" id="PTHR32195:SF24">
    <property type="entry name" value="TRYPTOPHAN OR TYROSINE TRANSPORTER PROTEIN"/>
    <property type="match status" value="1"/>
</dbReference>
<keyword evidence="3" id="KW-1185">Reference proteome</keyword>
<keyword evidence="1" id="KW-0812">Transmembrane</keyword>
<comment type="caution">
    <text evidence="2">The sequence shown here is derived from an EMBL/GenBank/DDBJ whole genome shotgun (WGS) entry which is preliminary data.</text>
</comment>
<protein>
    <submittedName>
        <fullName evidence="2">Uncharacterized protein</fullName>
    </submittedName>
</protein>
<accession>A0AAV6MCM1</accession>
<evidence type="ECO:0000313" key="2">
    <source>
        <dbReference type="EMBL" id="KAG6578760.1"/>
    </source>
</evidence>
<keyword evidence="1" id="KW-1133">Transmembrane helix</keyword>
<keyword evidence="1" id="KW-0472">Membrane</keyword>
<name>A0AAV6MCM1_9ROSI</name>
<dbReference type="EMBL" id="JAGKQH010000015">
    <property type="protein sequence ID" value="KAG6578760.1"/>
    <property type="molecule type" value="Genomic_DNA"/>
</dbReference>
<feature type="non-terminal residue" evidence="2">
    <location>
        <position position="1"/>
    </location>
</feature>
<proteinExistence type="predicted"/>
<dbReference type="Proteomes" id="UP000685013">
    <property type="component" value="Chromosome 15"/>
</dbReference>
<dbReference type="AlphaFoldDB" id="A0AAV6MCM1"/>
<reference evidence="2 3" key="1">
    <citation type="journal article" date="2021" name="Hortic Res">
        <title>The domestication of Cucurbita argyrosperma as revealed by the genome of its wild relative.</title>
        <authorList>
            <person name="Barrera-Redondo J."/>
            <person name="Sanchez-de la Vega G."/>
            <person name="Aguirre-Liguori J.A."/>
            <person name="Castellanos-Morales G."/>
            <person name="Gutierrez-Guerrero Y.T."/>
            <person name="Aguirre-Dugua X."/>
            <person name="Aguirre-Planter E."/>
            <person name="Tenaillon M.I."/>
            <person name="Lira-Saade R."/>
            <person name="Eguiarte L.E."/>
        </authorList>
    </citation>
    <scope>NUCLEOTIDE SEQUENCE [LARGE SCALE GENOMIC DNA]</scope>
    <source>
        <strain evidence="2">JBR-2021</strain>
    </source>
</reference>
<feature type="transmembrane region" description="Helical" evidence="1">
    <location>
        <begin position="72"/>
        <end position="92"/>
    </location>
</feature>
<gene>
    <name evidence="2" type="ORF">SDJN03_23208</name>
</gene>
<evidence type="ECO:0000256" key="1">
    <source>
        <dbReference type="SAM" id="Phobius"/>
    </source>
</evidence>
<sequence length="98" mass="10803">MPASSFTVAIAVPMFKDLSTKLPNGRKIKEIQPLVFLLRAKKRENGEEERRGETGIEAISVRTMAQETLGDFGTLATVAYVFLGYTSMVAYVSKSDRA</sequence>
<dbReference type="PANTHER" id="PTHR32195">
    <property type="entry name" value="OS07G0662800 PROTEIN"/>
    <property type="match status" value="1"/>
</dbReference>
<evidence type="ECO:0000313" key="3">
    <source>
        <dbReference type="Proteomes" id="UP000685013"/>
    </source>
</evidence>